<proteinExistence type="predicted"/>
<dbReference type="AlphaFoldDB" id="A0A5Q2FEC0"/>
<protein>
    <submittedName>
        <fullName evidence="1">Uncharacterized protein</fullName>
    </submittedName>
</protein>
<accession>A0A5Q2FEC0</accession>
<evidence type="ECO:0000313" key="1">
    <source>
        <dbReference type="EMBL" id="QGF22606.1"/>
    </source>
</evidence>
<evidence type="ECO:0000313" key="2">
    <source>
        <dbReference type="Proteomes" id="UP000386847"/>
    </source>
</evidence>
<reference evidence="1 2" key="1">
    <citation type="submission" date="2019-10" db="EMBL/GenBank/DDBJ databases">
        <title>Genomic analysis of Raineyella sp. CBA3103.</title>
        <authorList>
            <person name="Roh S.W."/>
        </authorList>
    </citation>
    <scope>NUCLEOTIDE SEQUENCE [LARGE SCALE GENOMIC DNA]</scope>
    <source>
        <strain evidence="1 2">CBA3103</strain>
    </source>
</reference>
<gene>
    <name evidence="1" type="ORF">Rai3103_01715</name>
</gene>
<keyword evidence="2" id="KW-1185">Reference proteome</keyword>
<name>A0A5Q2FEC0_9ACTN</name>
<sequence length="1020" mass="111554">MKGAGESRGTWGVRDDWRPLSERWATYAAWNQAIADVMFPELDEPAPVYLDFEDDRMEALASAAGVAPGEVEAELAAAVLGVLDLTEGPAAVLRTIRSRTRNWYGQGDWQNPPPMLAFLSVLCMAAEKMAGSDEYAANNFYGRLTSLLGLPAKSTKLEQGYRGDGSYLWNMLKAWLLHCDGRRGLPTVEASTPRFVGYPITQAMMRAGDRERLIDFFESAGLPPGSNIPPQHLEGLFDSWIGQNPSPASKNLQRLWQNPGSGRQRVLDAAAAALGTWNGQTARATDEHGAGGRLRLSLALSSFPKKRLGVGVLAFLPDATNGRDATLVAAQGEVPVSLSPSIPGALTLGESSAVSAQSLLEADLVIRDAHSARTLTRHPRRLVLFRQDEMTARWTETEHALLTEDLRLLCFDELLPSVRRVLDEAARPAWHEQPDVPGLPDSWTLITDVQLFDIPRSVAQSGVNDLQGLVPVTTSHLTLAGGFPLPGATRGSWHVGEPPEIRAVSDAQGGFAVRLEDITGDLGLEDDSELRTIDSWGDDGNGVLIVDLASAELEPGDYRISMWPAGSKEPESTYRIRLASGDQPDLRQWAVSDPVELDPTRGLGVMGVDHVAPECNVRIHPASDALRSGPLPASPSWSEKHSGAVSREPIRLTAVNPDSCLYTGKHRVTVDYVPQDAKGRPLVAWTTGRCVGCGLTRRYSTSYWSNRARYARAKEAAERPRHDLRQLPVPDAPTDLCWDLALDGLFYTGGGSWSHFERVARHIQSSGLVVDQFARFLEALGHVNIRRDSRSLRPVAWEICPSTLVRTARGYFLSGYWPDSLTNSQADVAGTRAVLAQEANPEGPESWFLRGVPENVLDEVVVLEDGWSHLALQLPPISAVVAELPRQTLGLEGQLRWFDPRESRWLSAGDAGGRGAYRVSRFTTIDFLRTEEDVRNDTVALSTVQLSKHAAPLVTGNRPLLAYDRTSAELSVPLGAELPGLYGRAVVMASGLLPYRRGRSMVYRDVQVDLAEHLAYLFTH</sequence>
<dbReference type="EMBL" id="CP045725">
    <property type="protein sequence ID" value="QGF22606.1"/>
    <property type="molecule type" value="Genomic_DNA"/>
</dbReference>
<dbReference type="RefSeq" id="WP_153571135.1">
    <property type="nucleotide sequence ID" value="NZ_CP045725.1"/>
</dbReference>
<dbReference type="Proteomes" id="UP000386847">
    <property type="component" value="Chromosome"/>
</dbReference>
<organism evidence="1 2">
    <name type="scientific">Raineyella fluvialis</name>
    <dbReference type="NCBI Taxonomy" id="2662261"/>
    <lineage>
        <taxon>Bacteria</taxon>
        <taxon>Bacillati</taxon>
        <taxon>Actinomycetota</taxon>
        <taxon>Actinomycetes</taxon>
        <taxon>Propionibacteriales</taxon>
        <taxon>Propionibacteriaceae</taxon>
        <taxon>Raineyella</taxon>
    </lineage>
</organism>
<dbReference type="KEGG" id="rain:Rai3103_01715"/>